<accession>A0AB39YXB9</accession>
<dbReference type="Proteomes" id="UP001652628">
    <property type="component" value="Chromosome 3"/>
</dbReference>
<feature type="chain" id="PRO_5045942359" evidence="2">
    <location>
        <begin position="16"/>
        <end position="221"/>
    </location>
</feature>
<dbReference type="AlphaFoldDB" id="A0AB39YXB9"/>
<name>A0AB39YXB9_DROSZ</name>
<proteinExistence type="predicted"/>
<dbReference type="PANTHER" id="PTHR31927">
    <property type="entry name" value="FI07246P-RELATED-RELATED"/>
    <property type="match status" value="1"/>
</dbReference>
<dbReference type="GO" id="GO:0062129">
    <property type="term" value="C:chitin-based extracellular matrix"/>
    <property type="evidence" value="ECO:0007669"/>
    <property type="project" value="TreeGrafter"/>
</dbReference>
<evidence type="ECO:0000313" key="5">
    <source>
        <dbReference type="RefSeq" id="XP_016923605.4"/>
    </source>
</evidence>
<keyword evidence="4" id="KW-1185">Reference proteome</keyword>
<protein>
    <submittedName>
        <fullName evidence="5">Uncharacterized protein TwdlP</fullName>
    </submittedName>
</protein>
<evidence type="ECO:0000256" key="1">
    <source>
        <dbReference type="SAM" id="MobiDB-lite"/>
    </source>
</evidence>
<organism evidence="4 5">
    <name type="scientific">Drosophila suzukii</name>
    <name type="common">Spotted-wing drosophila fruit fly</name>
    <dbReference type="NCBI Taxonomy" id="28584"/>
    <lineage>
        <taxon>Eukaryota</taxon>
        <taxon>Metazoa</taxon>
        <taxon>Ecdysozoa</taxon>
        <taxon>Arthropoda</taxon>
        <taxon>Hexapoda</taxon>
        <taxon>Insecta</taxon>
        <taxon>Pterygota</taxon>
        <taxon>Neoptera</taxon>
        <taxon>Endopterygota</taxon>
        <taxon>Diptera</taxon>
        <taxon>Brachycera</taxon>
        <taxon>Muscomorpha</taxon>
        <taxon>Ephydroidea</taxon>
        <taxon>Drosophilidae</taxon>
        <taxon>Drosophila</taxon>
        <taxon>Sophophora</taxon>
    </lineage>
</organism>
<dbReference type="GO" id="GO:0040003">
    <property type="term" value="P:chitin-based cuticle development"/>
    <property type="evidence" value="ECO:0007669"/>
    <property type="project" value="TreeGrafter"/>
</dbReference>
<reference evidence="5" key="1">
    <citation type="submission" date="2025-08" db="UniProtKB">
        <authorList>
            <consortium name="RefSeq"/>
        </authorList>
    </citation>
    <scope>IDENTIFICATION</scope>
</reference>
<dbReference type="PANTHER" id="PTHR31927:SF2">
    <property type="entry name" value="FI07246P-RELATED"/>
    <property type="match status" value="1"/>
</dbReference>
<feature type="signal peptide" evidence="2">
    <location>
        <begin position="1"/>
        <end position="15"/>
    </location>
</feature>
<feature type="domain" description="DUF243" evidence="3">
    <location>
        <begin position="55"/>
        <end position="156"/>
    </location>
</feature>
<feature type="region of interest" description="Disordered" evidence="1">
    <location>
        <begin position="198"/>
        <end position="221"/>
    </location>
</feature>
<dbReference type="SMART" id="SM00690">
    <property type="entry name" value="DM5"/>
    <property type="match status" value="1"/>
</dbReference>
<feature type="compositionally biased region" description="Polar residues" evidence="1">
    <location>
        <begin position="200"/>
        <end position="211"/>
    </location>
</feature>
<sequence>MRALIILSIVAAASAGSLSGYNYGQGATTSIGGGGGGSISPALSGPVSYNAAPQAGVTKEFYSFYANDADFEDREGLQRALASIKKNVRVIFIKSPENRGYENAVLALAKQAAQQQTAIYVLHKQTDINELAQKFNAVRQNANKKPEVHFVKYRTPEDAANAQKAIQSQYDQLGGSSQSINGGVANAINFASQGAAPARSATQQAPQSNYLPASILNRLRH</sequence>
<gene>
    <name evidence="5" type="primary">TwdlP</name>
</gene>
<evidence type="ECO:0000259" key="3">
    <source>
        <dbReference type="SMART" id="SM00690"/>
    </source>
</evidence>
<keyword evidence="2" id="KW-0732">Signal</keyword>
<dbReference type="InterPro" id="IPR004145">
    <property type="entry name" value="DUF243"/>
</dbReference>
<dbReference type="GeneID" id="108004996"/>
<dbReference type="Pfam" id="PF03103">
    <property type="entry name" value="DUF243"/>
    <property type="match status" value="1"/>
</dbReference>
<evidence type="ECO:0000313" key="4">
    <source>
        <dbReference type="Proteomes" id="UP001652628"/>
    </source>
</evidence>
<dbReference type="RefSeq" id="XP_016923605.4">
    <property type="nucleotide sequence ID" value="XM_017068116.4"/>
</dbReference>
<dbReference type="GO" id="GO:0008010">
    <property type="term" value="F:structural constituent of chitin-based larval cuticle"/>
    <property type="evidence" value="ECO:0007669"/>
    <property type="project" value="TreeGrafter"/>
</dbReference>
<evidence type="ECO:0000256" key="2">
    <source>
        <dbReference type="SAM" id="SignalP"/>
    </source>
</evidence>